<dbReference type="PANTHER" id="PTHR48079">
    <property type="entry name" value="PROTEIN YEEZ"/>
    <property type="match status" value="1"/>
</dbReference>
<sequence length="346" mass="37901">MPPKVFITGVTGYIGGDFLHLVSEKKPEWEITALVRNSDKGAKVAAVYPKVRLVYGDLDAVDVIEDTAANNDIIYHFANCDHEASAVAIAKGLGRRDRPGPGFWIHTSGTMILAHETISKAEWGNRHDKVYNDWDNVAELTSQPDHAAHRNVDKIVLAAGSDKVKTAIVCPPTIYGPGRGPDNQRSVQIYGAAEGFLKHQKAFKIGKGENVWHYIHVHDLSNLYLLLGEAAANGGPPATWNDQGYYLAENGSFVWGEVLQAIAKIAYKKKLLPSDELGSYGGNEAEKSFWQYATGTDSQGVSIRGKRLLGWSPSKRSIQEELSDAVDSEARRLGLIKSHAQIVEEV</sequence>
<dbReference type="InterPro" id="IPR001509">
    <property type="entry name" value="Epimerase_deHydtase"/>
</dbReference>
<comment type="caution">
    <text evidence="3">The sequence shown here is derived from an EMBL/GenBank/DDBJ whole genome shotgun (WGS) entry which is preliminary data.</text>
</comment>
<evidence type="ECO:0000313" key="3">
    <source>
        <dbReference type="EMBL" id="RVX71180.1"/>
    </source>
</evidence>
<dbReference type="VEuPathDB" id="FungiDB:PV10_06134"/>
<protein>
    <recommendedName>
        <fullName evidence="5">NAD(P)-binding domain-containing protein</fullName>
    </recommendedName>
</protein>
<evidence type="ECO:0000313" key="4">
    <source>
        <dbReference type="Proteomes" id="UP000288859"/>
    </source>
</evidence>
<dbReference type="PANTHER" id="PTHR48079:SF6">
    <property type="entry name" value="NAD(P)-BINDING DOMAIN-CONTAINING PROTEIN-RELATED"/>
    <property type="match status" value="1"/>
</dbReference>
<reference evidence="3 4" key="1">
    <citation type="submission" date="2017-03" db="EMBL/GenBank/DDBJ databases">
        <title>Genomes of endolithic fungi from Antarctica.</title>
        <authorList>
            <person name="Coleine C."/>
            <person name="Masonjones S."/>
            <person name="Stajich J.E."/>
        </authorList>
    </citation>
    <scope>NUCLEOTIDE SEQUENCE [LARGE SCALE GENOMIC DNA]</scope>
    <source>
        <strain evidence="3 4">CCFEE 6314</strain>
    </source>
</reference>
<dbReference type="GO" id="GO:0051287">
    <property type="term" value="F:NAD binding"/>
    <property type="evidence" value="ECO:0007669"/>
    <property type="project" value="InterPro"/>
</dbReference>
<dbReference type="Gene3D" id="3.40.50.720">
    <property type="entry name" value="NAD(P)-binding Rossmann-like Domain"/>
    <property type="match status" value="1"/>
</dbReference>
<proteinExistence type="predicted"/>
<gene>
    <name evidence="3" type="ORF">B0A52_03546</name>
</gene>
<feature type="domain" description="Semialdehyde dehydrogenase NAD-binding" evidence="1">
    <location>
        <begin position="4"/>
        <end position="74"/>
    </location>
</feature>
<dbReference type="GO" id="GO:0004029">
    <property type="term" value="F:aldehyde dehydrogenase (NAD+) activity"/>
    <property type="evidence" value="ECO:0007669"/>
    <property type="project" value="TreeGrafter"/>
</dbReference>
<feature type="domain" description="NAD-dependent epimerase/dehydratase" evidence="2">
    <location>
        <begin position="147"/>
        <end position="241"/>
    </location>
</feature>
<dbReference type="SUPFAM" id="SSF51735">
    <property type="entry name" value="NAD(P)-binding Rossmann-fold domains"/>
    <property type="match status" value="1"/>
</dbReference>
<dbReference type="InterPro" id="IPR036291">
    <property type="entry name" value="NAD(P)-bd_dom_sf"/>
</dbReference>
<dbReference type="OrthoDB" id="2130169at2759"/>
<dbReference type="Pfam" id="PF01118">
    <property type="entry name" value="Semialdhyde_dh"/>
    <property type="match status" value="1"/>
</dbReference>
<accession>A0A438N619</accession>
<dbReference type="Proteomes" id="UP000288859">
    <property type="component" value="Unassembled WGS sequence"/>
</dbReference>
<evidence type="ECO:0000259" key="1">
    <source>
        <dbReference type="Pfam" id="PF01118"/>
    </source>
</evidence>
<evidence type="ECO:0008006" key="5">
    <source>
        <dbReference type="Google" id="ProtNLM"/>
    </source>
</evidence>
<dbReference type="AlphaFoldDB" id="A0A438N619"/>
<dbReference type="Pfam" id="PF01370">
    <property type="entry name" value="Epimerase"/>
    <property type="match status" value="1"/>
</dbReference>
<dbReference type="GO" id="GO:1901607">
    <property type="term" value="P:alpha-amino acid biosynthetic process"/>
    <property type="evidence" value="ECO:0007669"/>
    <property type="project" value="UniProtKB-ARBA"/>
</dbReference>
<name>A0A438N619_EXOME</name>
<evidence type="ECO:0000259" key="2">
    <source>
        <dbReference type="Pfam" id="PF01370"/>
    </source>
</evidence>
<dbReference type="InterPro" id="IPR051783">
    <property type="entry name" value="NAD(P)-dependent_oxidoreduct"/>
</dbReference>
<dbReference type="InterPro" id="IPR000534">
    <property type="entry name" value="Semialdehyde_DH_NAD-bd"/>
</dbReference>
<dbReference type="GO" id="GO:0005737">
    <property type="term" value="C:cytoplasm"/>
    <property type="evidence" value="ECO:0007669"/>
    <property type="project" value="TreeGrafter"/>
</dbReference>
<dbReference type="EMBL" id="NAJM01000019">
    <property type="protein sequence ID" value="RVX71180.1"/>
    <property type="molecule type" value="Genomic_DNA"/>
</dbReference>
<organism evidence="3 4">
    <name type="scientific">Exophiala mesophila</name>
    <name type="common">Black yeast-like fungus</name>
    <dbReference type="NCBI Taxonomy" id="212818"/>
    <lineage>
        <taxon>Eukaryota</taxon>
        <taxon>Fungi</taxon>
        <taxon>Dikarya</taxon>
        <taxon>Ascomycota</taxon>
        <taxon>Pezizomycotina</taxon>
        <taxon>Eurotiomycetes</taxon>
        <taxon>Chaetothyriomycetidae</taxon>
        <taxon>Chaetothyriales</taxon>
        <taxon>Herpotrichiellaceae</taxon>
        <taxon>Exophiala</taxon>
    </lineage>
</organism>